<organism evidence="2 3">
    <name type="scientific">Amblyomma americanum</name>
    <name type="common">Lone star tick</name>
    <dbReference type="NCBI Taxonomy" id="6943"/>
    <lineage>
        <taxon>Eukaryota</taxon>
        <taxon>Metazoa</taxon>
        <taxon>Ecdysozoa</taxon>
        <taxon>Arthropoda</taxon>
        <taxon>Chelicerata</taxon>
        <taxon>Arachnida</taxon>
        <taxon>Acari</taxon>
        <taxon>Parasitiformes</taxon>
        <taxon>Ixodida</taxon>
        <taxon>Ixodoidea</taxon>
        <taxon>Ixodidae</taxon>
        <taxon>Amblyomminae</taxon>
        <taxon>Amblyomma</taxon>
    </lineage>
</organism>
<evidence type="ECO:0000313" key="2">
    <source>
        <dbReference type="EMBL" id="KAK8756318.1"/>
    </source>
</evidence>
<dbReference type="InterPro" id="IPR000718">
    <property type="entry name" value="Peptidase_M13"/>
</dbReference>
<dbReference type="PANTHER" id="PTHR11733:SF241">
    <property type="entry name" value="GH26575P-RELATED"/>
    <property type="match status" value="1"/>
</dbReference>
<dbReference type="PANTHER" id="PTHR11733">
    <property type="entry name" value="ZINC METALLOPROTEASE FAMILY M13 NEPRILYSIN-RELATED"/>
    <property type="match status" value="1"/>
</dbReference>
<protein>
    <recommendedName>
        <fullName evidence="1">Peptidase M13 C-terminal domain-containing protein</fullName>
    </recommendedName>
</protein>
<evidence type="ECO:0000259" key="1">
    <source>
        <dbReference type="Pfam" id="PF01431"/>
    </source>
</evidence>
<gene>
    <name evidence="2" type="ORF">V5799_000974</name>
</gene>
<dbReference type="Gene3D" id="3.40.390.10">
    <property type="entry name" value="Collagenase (Catalytic Domain)"/>
    <property type="match status" value="1"/>
</dbReference>
<name>A0AAQ4D1H8_AMBAM</name>
<dbReference type="Proteomes" id="UP001321473">
    <property type="component" value="Unassembled WGS sequence"/>
</dbReference>
<feature type="domain" description="Peptidase M13 C-terminal" evidence="1">
    <location>
        <begin position="221"/>
        <end position="311"/>
    </location>
</feature>
<dbReference type="GO" id="GO:0004222">
    <property type="term" value="F:metalloendopeptidase activity"/>
    <property type="evidence" value="ECO:0007669"/>
    <property type="project" value="InterPro"/>
</dbReference>
<dbReference type="EMBL" id="JARKHS020036324">
    <property type="protein sequence ID" value="KAK8756318.1"/>
    <property type="molecule type" value="Genomic_DNA"/>
</dbReference>
<proteinExistence type="predicted"/>
<sequence length="312" mass="34245">MSIFVREICLVPLYVVVGDLTFGVYNALVWSTKVRLDVKALVLSVREAFIHLLSANASFAPGARGLSSWSSVSSVFSVLDYSTENSGFWGKPMRGFPDFAEAFALNWVAARQAIAQNELRPRRSLLPKTLYEIHLVEEDFRARDFVLVPFALAHPLYDVGSTAAVKYGGLGSHVALASARIVLGLYGGEGVAENTTARRHLRTFRDCLEAASVGAPGIGDVAEELVALVALLRAFRRADNADGRRLEGLPGFSSTQLFFIAWCFMRCSVSRQSEEDEADPCSPALSHVEAFSEAFRCGRYTALNPEQRCRLL</sequence>
<dbReference type="InterPro" id="IPR024079">
    <property type="entry name" value="MetalloPept_cat_dom_sf"/>
</dbReference>
<reference evidence="2 3" key="1">
    <citation type="journal article" date="2023" name="Arcadia Sci">
        <title>De novo assembly of a long-read Amblyomma americanum tick genome.</title>
        <authorList>
            <person name="Chou S."/>
            <person name="Poskanzer K.E."/>
            <person name="Rollins M."/>
            <person name="Thuy-Boun P.S."/>
        </authorList>
    </citation>
    <scope>NUCLEOTIDE SEQUENCE [LARGE SCALE GENOMIC DNA]</scope>
    <source>
        <strain evidence="2">F_SG_1</strain>
        <tissue evidence="2">Salivary glands</tissue>
    </source>
</reference>
<comment type="caution">
    <text evidence="2">The sequence shown here is derived from an EMBL/GenBank/DDBJ whole genome shotgun (WGS) entry which is preliminary data.</text>
</comment>
<dbReference type="PROSITE" id="PS51885">
    <property type="entry name" value="NEPRILYSIN"/>
    <property type="match status" value="1"/>
</dbReference>
<dbReference type="SUPFAM" id="SSF55486">
    <property type="entry name" value="Metalloproteases ('zincins'), catalytic domain"/>
    <property type="match status" value="1"/>
</dbReference>
<dbReference type="InterPro" id="IPR018497">
    <property type="entry name" value="Peptidase_M13_C"/>
</dbReference>
<evidence type="ECO:0000313" key="3">
    <source>
        <dbReference type="Proteomes" id="UP001321473"/>
    </source>
</evidence>
<keyword evidence="3" id="KW-1185">Reference proteome</keyword>
<dbReference type="GO" id="GO:0005886">
    <property type="term" value="C:plasma membrane"/>
    <property type="evidence" value="ECO:0007669"/>
    <property type="project" value="TreeGrafter"/>
</dbReference>
<accession>A0AAQ4D1H8</accession>
<dbReference type="Pfam" id="PF01431">
    <property type="entry name" value="Peptidase_M13"/>
    <property type="match status" value="1"/>
</dbReference>
<dbReference type="AlphaFoldDB" id="A0AAQ4D1H8"/>
<dbReference type="GO" id="GO:0016485">
    <property type="term" value="P:protein processing"/>
    <property type="evidence" value="ECO:0007669"/>
    <property type="project" value="TreeGrafter"/>
</dbReference>